<dbReference type="InterPro" id="IPR004467">
    <property type="entry name" value="Or_phspho_trans_dom"/>
</dbReference>
<keyword evidence="8 9" id="KW-0665">Pyrimidine biosynthesis</keyword>
<dbReference type="Gene3D" id="3.40.50.2020">
    <property type="match status" value="1"/>
</dbReference>
<dbReference type="InterPro" id="IPR023031">
    <property type="entry name" value="OPRT"/>
</dbReference>
<dbReference type="EC" id="2.4.2.10" evidence="5 9"/>
<evidence type="ECO:0000313" key="11">
    <source>
        <dbReference type="EMBL" id="MDT0634426.1"/>
    </source>
</evidence>
<gene>
    <name evidence="9 11" type="primary">pyrE</name>
    <name evidence="11" type="ORF">RM532_05590</name>
</gene>
<feature type="binding site" description="in other chain" evidence="9">
    <location>
        <position position="26"/>
    </location>
    <ligand>
        <name>5-phospho-alpha-D-ribose 1-diphosphate</name>
        <dbReference type="ChEBI" id="CHEBI:58017"/>
        <note>ligand shared between dimeric partners</note>
    </ligand>
</feature>
<feature type="binding site" evidence="9">
    <location>
        <position position="155"/>
    </location>
    <ligand>
        <name>orotate</name>
        <dbReference type="ChEBI" id="CHEBI:30839"/>
    </ligand>
</feature>
<evidence type="ECO:0000256" key="1">
    <source>
        <dbReference type="ARBA" id="ARBA00003769"/>
    </source>
</evidence>
<reference evidence="11 12" key="1">
    <citation type="submission" date="2023-09" db="EMBL/GenBank/DDBJ databases">
        <authorList>
            <person name="Rey-Velasco X."/>
        </authorList>
    </citation>
    <scope>NUCLEOTIDE SEQUENCE [LARGE SCALE GENOMIC DNA]</scope>
    <source>
        <strain evidence="11 12">W335</strain>
    </source>
</reference>
<organism evidence="11 12">
    <name type="scientific">Spectribacter hydrogenoxidans</name>
    <dbReference type="NCBI Taxonomy" id="3075608"/>
    <lineage>
        <taxon>Bacteria</taxon>
        <taxon>Pseudomonadati</taxon>
        <taxon>Pseudomonadota</taxon>
        <taxon>Gammaproteobacteria</taxon>
        <taxon>Salinisphaerales</taxon>
        <taxon>Salinisphaeraceae</taxon>
        <taxon>Spectribacter</taxon>
    </lineage>
</organism>
<keyword evidence="6 9" id="KW-0328">Glycosyltransferase</keyword>
<evidence type="ECO:0000256" key="3">
    <source>
        <dbReference type="ARBA" id="ARBA00006340"/>
    </source>
</evidence>
<evidence type="ECO:0000256" key="8">
    <source>
        <dbReference type="ARBA" id="ARBA00022975"/>
    </source>
</evidence>
<dbReference type="PANTHER" id="PTHR46683:SF1">
    <property type="entry name" value="OROTATE PHOSPHORIBOSYLTRANSFERASE 1-RELATED"/>
    <property type="match status" value="1"/>
</dbReference>
<dbReference type="CDD" id="cd06223">
    <property type="entry name" value="PRTases_typeI"/>
    <property type="match status" value="1"/>
</dbReference>
<feature type="binding site" description="in other chain" evidence="9">
    <location>
        <position position="99"/>
    </location>
    <ligand>
        <name>5-phospho-alpha-D-ribose 1-diphosphate</name>
        <dbReference type="ChEBI" id="CHEBI:58017"/>
        <note>ligand shared between dimeric partners</note>
    </ligand>
</feature>
<evidence type="ECO:0000256" key="2">
    <source>
        <dbReference type="ARBA" id="ARBA00004889"/>
    </source>
</evidence>
<feature type="binding site" evidence="9">
    <location>
        <position position="104"/>
    </location>
    <ligand>
        <name>5-phospho-alpha-D-ribose 1-diphosphate</name>
        <dbReference type="ChEBI" id="CHEBI:58017"/>
        <note>ligand shared between dimeric partners</note>
    </ligand>
</feature>
<feature type="domain" description="Phosphoribosyltransferase" evidence="10">
    <location>
        <begin position="54"/>
        <end position="158"/>
    </location>
</feature>
<dbReference type="EMBL" id="JAVRIB010000004">
    <property type="protein sequence ID" value="MDT0634426.1"/>
    <property type="molecule type" value="Genomic_DNA"/>
</dbReference>
<dbReference type="Pfam" id="PF00156">
    <property type="entry name" value="Pribosyltran"/>
    <property type="match status" value="1"/>
</dbReference>
<proteinExistence type="inferred from homology"/>
<keyword evidence="12" id="KW-1185">Reference proteome</keyword>
<protein>
    <recommendedName>
        <fullName evidence="5 9">Orotate phosphoribosyltransferase</fullName>
        <shortName evidence="9">OPRT</shortName>
        <shortName evidence="9">OPRTase</shortName>
        <ecNumber evidence="5 9">2.4.2.10</ecNumber>
    </recommendedName>
</protein>
<evidence type="ECO:0000259" key="10">
    <source>
        <dbReference type="Pfam" id="PF00156"/>
    </source>
</evidence>
<feature type="binding site" evidence="9">
    <location>
        <begin position="34"/>
        <end position="35"/>
    </location>
    <ligand>
        <name>orotate</name>
        <dbReference type="ChEBI" id="CHEBI:30839"/>
    </ligand>
</feature>
<dbReference type="NCBIfam" id="TIGR00336">
    <property type="entry name" value="pyrE"/>
    <property type="match status" value="1"/>
</dbReference>
<dbReference type="Proteomes" id="UP001251857">
    <property type="component" value="Unassembled WGS sequence"/>
</dbReference>
<evidence type="ECO:0000256" key="5">
    <source>
        <dbReference type="ARBA" id="ARBA00011971"/>
    </source>
</evidence>
<evidence type="ECO:0000256" key="9">
    <source>
        <dbReference type="HAMAP-Rule" id="MF_01208"/>
    </source>
</evidence>
<comment type="catalytic activity">
    <reaction evidence="9">
        <text>orotidine 5'-phosphate + diphosphate = orotate + 5-phospho-alpha-D-ribose 1-diphosphate</text>
        <dbReference type="Rhea" id="RHEA:10380"/>
        <dbReference type="ChEBI" id="CHEBI:30839"/>
        <dbReference type="ChEBI" id="CHEBI:33019"/>
        <dbReference type="ChEBI" id="CHEBI:57538"/>
        <dbReference type="ChEBI" id="CHEBI:58017"/>
        <dbReference type="EC" id="2.4.2.10"/>
    </reaction>
</comment>
<feature type="binding site" description="in other chain" evidence="9">
    <location>
        <begin position="72"/>
        <end position="73"/>
    </location>
    <ligand>
        <name>5-phospho-alpha-D-ribose 1-diphosphate</name>
        <dbReference type="ChEBI" id="CHEBI:58017"/>
        <note>ligand shared between dimeric partners</note>
    </ligand>
</feature>
<feature type="binding site" evidence="9">
    <location>
        <position position="127"/>
    </location>
    <ligand>
        <name>orotate</name>
        <dbReference type="ChEBI" id="CHEBI:30839"/>
    </ligand>
</feature>
<comment type="cofactor">
    <cofactor evidence="9">
        <name>Mg(2+)</name>
        <dbReference type="ChEBI" id="CHEBI:18420"/>
    </cofactor>
</comment>
<evidence type="ECO:0000256" key="7">
    <source>
        <dbReference type="ARBA" id="ARBA00022679"/>
    </source>
</evidence>
<comment type="caution">
    <text evidence="11">The sequence shown here is derived from an EMBL/GenBank/DDBJ whole genome shotgun (WGS) entry which is preliminary data.</text>
</comment>
<feature type="binding site" description="in other chain" evidence="9">
    <location>
        <begin position="123"/>
        <end position="131"/>
    </location>
    <ligand>
        <name>5-phospho-alpha-D-ribose 1-diphosphate</name>
        <dbReference type="ChEBI" id="CHEBI:58017"/>
        <note>ligand shared between dimeric partners</note>
    </ligand>
</feature>
<comment type="subunit">
    <text evidence="4 9">Homodimer.</text>
</comment>
<evidence type="ECO:0000256" key="4">
    <source>
        <dbReference type="ARBA" id="ARBA00011738"/>
    </source>
</evidence>
<dbReference type="SUPFAM" id="SSF53271">
    <property type="entry name" value="PRTase-like"/>
    <property type="match status" value="1"/>
</dbReference>
<comment type="function">
    <text evidence="1 9">Catalyzes the transfer of a ribosyl phosphate group from 5-phosphoribose 1-diphosphate to orotate, leading to the formation of orotidine monophosphate (OMP).</text>
</comment>
<accession>A0ABU3BYN8</accession>
<dbReference type="PANTHER" id="PTHR46683">
    <property type="entry name" value="OROTATE PHOSPHORIBOSYLTRANSFERASE 1-RELATED"/>
    <property type="match status" value="1"/>
</dbReference>
<name>A0ABU3BYN8_9GAMM</name>
<dbReference type="RefSeq" id="WP_311652191.1">
    <property type="nucleotide sequence ID" value="NZ_JAVRIB010000004.1"/>
</dbReference>
<comment type="pathway">
    <text evidence="2 9">Pyrimidine metabolism; UMP biosynthesis via de novo pathway; UMP from orotate: step 1/2.</text>
</comment>
<keyword evidence="7 9" id="KW-0808">Transferase</keyword>
<evidence type="ECO:0000256" key="6">
    <source>
        <dbReference type="ARBA" id="ARBA00022676"/>
    </source>
</evidence>
<feature type="binding site" evidence="9">
    <location>
        <position position="102"/>
    </location>
    <ligand>
        <name>5-phospho-alpha-D-ribose 1-diphosphate</name>
        <dbReference type="ChEBI" id="CHEBI:58017"/>
        <note>ligand shared between dimeric partners</note>
    </ligand>
</feature>
<dbReference type="InterPro" id="IPR029057">
    <property type="entry name" value="PRTase-like"/>
</dbReference>
<dbReference type="HAMAP" id="MF_01208">
    <property type="entry name" value="PyrE"/>
    <property type="match status" value="1"/>
</dbReference>
<evidence type="ECO:0000313" key="12">
    <source>
        <dbReference type="Proteomes" id="UP001251857"/>
    </source>
</evidence>
<dbReference type="GO" id="GO:0004588">
    <property type="term" value="F:orotate phosphoribosyltransferase activity"/>
    <property type="evidence" value="ECO:0007669"/>
    <property type="project" value="UniProtKB-EC"/>
</dbReference>
<comment type="similarity">
    <text evidence="3 9">Belongs to the purine/pyrimidine phosphoribosyltransferase family. PyrE subfamily.</text>
</comment>
<sequence length="214" mass="22768">MQDHKTRFLDLAFDHGALRLGEFTLKSGRVSPYFFNLGAIAGGSAMATLADCYARAILDAGIELDGLFGPAYKGIPLVTATACALAGHDVDLPFTYNRKEAKDHGEGGQLVGAKLAGRIGIVDDVITAGTAVREAIALIRANQAQPCALVVALDRQERGTGNRSALRELAEDTGIQPIAVCTVDDLLAYLTRHPGQENVVEAIRAYRRTYGDLG</sequence>
<feature type="binding site" evidence="9">
    <location>
        <position position="98"/>
    </location>
    <ligand>
        <name>5-phospho-alpha-D-ribose 1-diphosphate</name>
        <dbReference type="ChEBI" id="CHEBI:58017"/>
        <note>ligand shared between dimeric partners</note>
    </ligand>
</feature>
<dbReference type="InterPro" id="IPR000836">
    <property type="entry name" value="PRTase_dom"/>
</dbReference>
<keyword evidence="9" id="KW-0460">Magnesium</keyword>